<evidence type="ECO:0000313" key="3">
    <source>
        <dbReference type="Proteomes" id="UP000018721"/>
    </source>
</evidence>
<dbReference type="AlphaFoldDB" id="V9F6Y5"/>
<feature type="compositionally biased region" description="Polar residues" evidence="1">
    <location>
        <begin position="187"/>
        <end position="203"/>
    </location>
</feature>
<dbReference type="HOGENOM" id="CLU_579368_0_0_1"/>
<proteinExistence type="predicted"/>
<gene>
    <name evidence="2" type="ORF">F443_09122</name>
</gene>
<organism evidence="2 3">
    <name type="scientific">Phytophthora nicotianae P1569</name>
    <dbReference type="NCBI Taxonomy" id="1317065"/>
    <lineage>
        <taxon>Eukaryota</taxon>
        <taxon>Sar</taxon>
        <taxon>Stramenopiles</taxon>
        <taxon>Oomycota</taxon>
        <taxon>Peronosporomycetes</taxon>
        <taxon>Peronosporales</taxon>
        <taxon>Peronosporaceae</taxon>
        <taxon>Phytophthora</taxon>
    </lineage>
</organism>
<comment type="caution">
    <text evidence="2">The sequence shown here is derived from an EMBL/GenBank/DDBJ whole genome shotgun (WGS) entry which is preliminary data.</text>
</comment>
<dbReference type="EMBL" id="ANIZ01001557">
    <property type="protein sequence ID" value="ETI46493.1"/>
    <property type="molecule type" value="Genomic_DNA"/>
</dbReference>
<sequence length="472" mass="51839">MFTIAALRAVKFVLLLPKKLEHPLEAPTFAKVHRRTRKAVFDTGVGSMAGIKLKITPTESVEWAVDESDVQNYGGVPCYEHSSSRMGEFVIATNEATTSMTVVALLLQPFTYSASEWSLDELLDMHRTATLATPIFRLKMLLYSGLIPDQDSKWNFRLNTQSTTLTTSTEVPSTVGTSFCCVPDPNPVSTSSRPEGTQSASDNNVKRLFDPHNDDDEFLDEPDSTTISAQPAHSSIVQNEVVPSARKRARLIAPVSSRHSEAEMSATTSIRRDLQQPAVGHFAGPVRGSNTDEEMLAAISNRLDLQRRIAERYLNATSKPTAAEPIVTAPRATITSLDNHGGRFDSFREISQTSRVPFVPSASQQDVHQCITALHHQGKLNFLDGLITSRFVTFLPLPGVLVRIYDVQFRNRGLSIMHLLPADDMTRMRWQEDGGANIQALTSTTGAPKATRAAGIQDVVSACQTLSIYAIE</sequence>
<keyword evidence="3" id="KW-1185">Reference proteome</keyword>
<accession>V9F6Y5</accession>
<reference evidence="2 3" key="1">
    <citation type="submission" date="2013-11" db="EMBL/GenBank/DDBJ databases">
        <title>The Genome Sequence of Phytophthora parasitica P1569.</title>
        <authorList>
            <consortium name="The Broad Institute Genomics Platform"/>
            <person name="Russ C."/>
            <person name="Tyler B."/>
            <person name="Panabieres F."/>
            <person name="Shan W."/>
            <person name="Tripathy S."/>
            <person name="Grunwald N."/>
            <person name="Machado M."/>
            <person name="Johnson C.S."/>
            <person name="Arredondo F."/>
            <person name="Hong C."/>
            <person name="Coffey M."/>
            <person name="Young S.K."/>
            <person name="Zeng Q."/>
            <person name="Gargeya S."/>
            <person name="Fitzgerald M."/>
            <person name="Abouelleil A."/>
            <person name="Alvarado L."/>
            <person name="Chapman S.B."/>
            <person name="Gainer-Dewar J."/>
            <person name="Goldberg J."/>
            <person name="Griggs A."/>
            <person name="Gujja S."/>
            <person name="Hansen M."/>
            <person name="Howarth C."/>
            <person name="Imamovic A."/>
            <person name="Ireland A."/>
            <person name="Larimer J."/>
            <person name="McCowan C."/>
            <person name="Murphy C."/>
            <person name="Pearson M."/>
            <person name="Poon T.W."/>
            <person name="Priest M."/>
            <person name="Roberts A."/>
            <person name="Saif S."/>
            <person name="Shea T."/>
            <person name="Sykes S."/>
            <person name="Wortman J."/>
            <person name="Nusbaum C."/>
            <person name="Birren B."/>
        </authorList>
    </citation>
    <scope>NUCLEOTIDE SEQUENCE [LARGE SCALE GENOMIC DNA]</scope>
    <source>
        <strain evidence="2 3">P1569</strain>
    </source>
</reference>
<protein>
    <submittedName>
        <fullName evidence="2">Uncharacterized protein</fullName>
    </submittedName>
</protein>
<name>V9F6Y5_PHYNI</name>
<feature type="region of interest" description="Disordered" evidence="1">
    <location>
        <begin position="182"/>
        <end position="215"/>
    </location>
</feature>
<evidence type="ECO:0000313" key="2">
    <source>
        <dbReference type="EMBL" id="ETI46493.1"/>
    </source>
</evidence>
<evidence type="ECO:0000256" key="1">
    <source>
        <dbReference type="SAM" id="MobiDB-lite"/>
    </source>
</evidence>
<dbReference type="Proteomes" id="UP000018721">
    <property type="component" value="Unassembled WGS sequence"/>
</dbReference>